<sequence length="122" mass="13401">MEHEADHSTMSDTAGASCTVTETVASQPDTETRSITLRLRKRKTDKKVEWSSDTVDNENLGRRSSKCCCVYNKARVFGESSSESEDDDDEDDDGCGNAHCIRGHKKPSGGGAERSPEPRPQH</sequence>
<evidence type="ECO:0000256" key="2">
    <source>
        <dbReference type="ARBA" id="ARBA00031039"/>
    </source>
</evidence>
<feature type="region of interest" description="Disordered" evidence="3">
    <location>
        <begin position="78"/>
        <end position="122"/>
    </location>
</feature>
<feature type="region of interest" description="Disordered" evidence="3">
    <location>
        <begin position="1"/>
        <end position="60"/>
    </location>
</feature>
<feature type="compositionally biased region" description="Acidic residues" evidence="3">
    <location>
        <begin position="82"/>
        <end position="94"/>
    </location>
</feature>
<evidence type="ECO:0000313" key="4">
    <source>
        <dbReference type="EMBL" id="AFP11281.1"/>
    </source>
</evidence>
<organism evidence="4">
    <name type="scientific">Callorhinchus milii</name>
    <name type="common">Ghost shark</name>
    <dbReference type="NCBI Taxonomy" id="7868"/>
    <lineage>
        <taxon>Eukaryota</taxon>
        <taxon>Metazoa</taxon>
        <taxon>Chordata</taxon>
        <taxon>Craniata</taxon>
        <taxon>Vertebrata</taxon>
        <taxon>Chondrichthyes</taxon>
        <taxon>Holocephali</taxon>
        <taxon>Chimaeriformes</taxon>
        <taxon>Callorhinchidae</taxon>
        <taxon>Callorhinchus</taxon>
    </lineage>
</organism>
<dbReference type="EMBL" id="JW878764">
    <property type="protein sequence ID" value="AFP11281.1"/>
    <property type="molecule type" value="mRNA"/>
</dbReference>
<proteinExistence type="evidence at transcript level"/>
<dbReference type="AlphaFoldDB" id="V9LEW8"/>
<evidence type="ECO:0000256" key="1">
    <source>
        <dbReference type="ARBA" id="ARBA00021994"/>
    </source>
</evidence>
<feature type="compositionally biased region" description="Polar residues" evidence="3">
    <location>
        <begin position="10"/>
        <end position="35"/>
    </location>
</feature>
<reference evidence="4" key="1">
    <citation type="journal article" date="2014" name="Nature">
        <title>Elephant shark genome provides unique insights into gnathostome evolution.</title>
        <authorList>
            <consortium name="International Elephant Shark Genome Sequencing Consortium"/>
            <person name="Venkatesh B."/>
            <person name="Lee A.P."/>
            <person name="Ravi V."/>
            <person name="Maurya A.K."/>
            <person name="Lian M.M."/>
            <person name="Swann J.B."/>
            <person name="Ohta Y."/>
            <person name="Flajnik M.F."/>
            <person name="Sutoh Y."/>
            <person name="Kasahara M."/>
            <person name="Hoon S."/>
            <person name="Gangu V."/>
            <person name="Roy S.W."/>
            <person name="Irimia M."/>
            <person name="Korzh V."/>
            <person name="Kondrychyn I."/>
            <person name="Lim Z.W."/>
            <person name="Tay B.H."/>
            <person name="Tohari S."/>
            <person name="Kong K.W."/>
            <person name="Ho S."/>
            <person name="Lorente-Galdos B."/>
            <person name="Quilez J."/>
            <person name="Marques-Bonet T."/>
            <person name="Raney B.J."/>
            <person name="Ingham P.W."/>
            <person name="Tay A."/>
            <person name="Hillier L.W."/>
            <person name="Minx P."/>
            <person name="Boehm T."/>
            <person name="Wilson R.K."/>
            <person name="Brenner S."/>
            <person name="Warren W.C."/>
        </authorList>
    </citation>
    <scope>NUCLEOTIDE SEQUENCE</scope>
    <source>
        <tissue evidence="4">Spleen</tissue>
    </source>
</reference>
<dbReference type="GO" id="GO:0004865">
    <property type="term" value="F:protein serine/threonine phosphatase inhibitor activity"/>
    <property type="evidence" value="ECO:0007669"/>
    <property type="project" value="InterPro"/>
</dbReference>
<dbReference type="PANTHER" id="PTHR20835:SF0">
    <property type="entry name" value="E3 UBIQUITIN-PROTEIN LIGASE PPP1R11"/>
    <property type="match status" value="1"/>
</dbReference>
<dbReference type="GO" id="GO:0008157">
    <property type="term" value="F:protein phosphatase 1 binding"/>
    <property type="evidence" value="ECO:0007669"/>
    <property type="project" value="TreeGrafter"/>
</dbReference>
<accession>V9LEW8</accession>
<protein>
    <recommendedName>
        <fullName evidence="1">E3 ubiquitin-protein ligase PPP1R11</fullName>
    </recommendedName>
    <alternativeName>
        <fullName evidence="2">Protein phosphatase 1 regulatory subunit 11</fullName>
    </alternativeName>
</protein>
<dbReference type="PANTHER" id="PTHR20835">
    <property type="entry name" value="E3 UBIQUITIN-PROTEIN LIGASE PPP1R11-RELATED"/>
    <property type="match status" value="1"/>
</dbReference>
<evidence type="ECO:0000256" key="3">
    <source>
        <dbReference type="SAM" id="MobiDB-lite"/>
    </source>
</evidence>
<dbReference type="InterPro" id="IPR011107">
    <property type="entry name" value="PPI_Ypi1"/>
</dbReference>
<dbReference type="Pfam" id="PF07491">
    <property type="entry name" value="PPI_Ypi1"/>
    <property type="match status" value="1"/>
</dbReference>
<dbReference type="GO" id="GO:0005634">
    <property type="term" value="C:nucleus"/>
    <property type="evidence" value="ECO:0007669"/>
    <property type="project" value="TreeGrafter"/>
</dbReference>
<name>V9LEW8_CALMI</name>